<dbReference type="InterPro" id="IPR052572">
    <property type="entry name" value="UPF0153_domain"/>
</dbReference>
<gene>
    <name evidence="1" type="ORF">SAMN05216271_0233</name>
</gene>
<dbReference type="PANTHER" id="PTHR36931:SF1">
    <property type="entry name" value="UPF0153 PROTEIN YEIW"/>
    <property type="match status" value="1"/>
</dbReference>
<dbReference type="InterPro" id="IPR005358">
    <property type="entry name" value="Puta_zinc/iron-chelating_dom"/>
</dbReference>
<dbReference type="RefSeq" id="WP_092283122.1">
    <property type="nucleotide sequence ID" value="NZ_BAABWD010000001.1"/>
</dbReference>
<reference evidence="2" key="1">
    <citation type="submission" date="2016-10" db="EMBL/GenBank/DDBJ databases">
        <authorList>
            <person name="Varghese N."/>
            <person name="Submissions S."/>
        </authorList>
    </citation>
    <scope>NUCLEOTIDE SEQUENCE [LARGE SCALE GENOMIC DNA]</scope>
    <source>
        <strain evidence="2">JCM 14963</strain>
    </source>
</reference>
<dbReference type="AlphaFoldDB" id="A0A1H1LIN5"/>
<dbReference type="Pfam" id="PF03692">
    <property type="entry name" value="CxxCxxCC"/>
    <property type="match status" value="1"/>
</dbReference>
<dbReference type="STRING" id="472181.SAMN05216271_0233"/>
<evidence type="ECO:0008006" key="3">
    <source>
        <dbReference type="Google" id="ProtNLM"/>
    </source>
</evidence>
<dbReference type="EMBL" id="LT629763">
    <property type="protein sequence ID" value="SDR73885.1"/>
    <property type="molecule type" value="Genomic_DNA"/>
</dbReference>
<proteinExistence type="predicted"/>
<dbReference type="PANTHER" id="PTHR36931">
    <property type="entry name" value="UPF0153 PROTEIN YEIW"/>
    <property type="match status" value="1"/>
</dbReference>
<dbReference type="OrthoDB" id="9803986at2"/>
<evidence type="ECO:0000313" key="1">
    <source>
        <dbReference type="EMBL" id="SDR73885.1"/>
    </source>
</evidence>
<protein>
    <recommendedName>
        <fullName evidence="3">YkgJ family cysteine cluster protein</fullName>
    </recommendedName>
</protein>
<evidence type="ECO:0000313" key="2">
    <source>
        <dbReference type="Proteomes" id="UP000243413"/>
    </source>
</evidence>
<name>A0A1H1LIN5_9GAMM</name>
<sequence length="83" mass="8741">MQCRDGCGACCIAPSISSPLPGMPNGKPAGVRCLHLQADRRCAIFHSPERPAVCAGFAAEPAICGENLDEAMRIITWLEGETA</sequence>
<organism evidence="1 2">
    <name type="scientific">Halopseudomonas sabulinigri</name>
    <dbReference type="NCBI Taxonomy" id="472181"/>
    <lineage>
        <taxon>Bacteria</taxon>
        <taxon>Pseudomonadati</taxon>
        <taxon>Pseudomonadota</taxon>
        <taxon>Gammaproteobacteria</taxon>
        <taxon>Pseudomonadales</taxon>
        <taxon>Pseudomonadaceae</taxon>
        <taxon>Halopseudomonas</taxon>
    </lineage>
</organism>
<accession>A0A1H1LIN5</accession>
<dbReference type="Proteomes" id="UP000243413">
    <property type="component" value="Chromosome I"/>
</dbReference>